<keyword evidence="9" id="KW-1185">Reference proteome</keyword>
<dbReference type="InterPro" id="IPR033907">
    <property type="entry name" value="Endolysin_autolysin"/>
</dbReference>
<comment type="caution">
    <text evidence="8">The sequence shown here is derived from an EMBL/GenBank/DDBJ whole genome shotgun (WGS) entry which is preliminary data.</text>
</comment>
<dbReference type="Pfam" id="PF00959">
    <property type="entry name" value="Phage_lysozyme"/>
    <property type="match status" value="1"/>
</dbReference>
<evidence type="ECO:0000256" key="3">
    <source>
        <dbReference type="ARBA" id="ARBA00022638"/>
    </source>
</evidence>
<comment type="catalytic activity">
    <reaction evidence="1">
        <text>Hydrolysis of (1-&gt;4)-beta-linkages between N-acetylmuramic acid and N-acetyl-D-glucosamine residues in a peptidoglycan and between N-acetyl-D-glucosamine residues in chitodextrins.</text>
        <dbReference type="EC" id="3.2.1.17"/>
    </reaction>
</comment>
<evidence type="ECO:0000256" key="7">
    <source>
        <dbReference type="SAM" id="SignalP"/>
    </source>
</evidence>
<dbReference type="PANTHER" id="PTHR38107">
    <property type="match status" value="1"/>
</dbReference>
<dbReference type="GO" id="GO:0042742">
    <property type="term" value="P:defense response to bacterium"/>
    <property type="evidence" value="ECO:0007669"/>
    <property type="project" value="UniProtKB-KW"/>
</dbReference>
<keyword evidence="6" id="KW-0326">Glycosidase</keyword>
<dbReference type="PROSITE" id="PS51257">
    <property type="entry name" value="PROKAR_LIPOPROTEIN"/>
    <property type="match status" value="1"/>
</dbReference>
<dbReference type="CDD" id="cd00737">
    <property type="entry name" value="lyz_endolysin_autolysin"/>
    <property type="match status" value="1"/>
</dbReference>
<keyword evidence="7" id="KW-0732">Signal</keyword>
<feature type="chain" id="PRO_5042177980" description="Lysozyme" evidence="7">
    <location>
        <begin position="20"/>
        <end position="185"/>
    </location>
</feature>
<keyword evidence="5" id="KW-1035">Host cytoplasm</keyword>
<dbReference type="Proteomes" id="UP001194746">
    <property type="component" value="Unassembled WGS sequence"/>
</dbReference>
<evidence type="ECO:0008006" key="10">
    <source>
        <dbReference type="Google" id="ProtNLM"/>
    </source>
</evidence>
<dbReference type="HAMAP" id="MF_04110">
    <property type="entry name" value="ENDOLYSIN_T4"/>
    <property type="match status" value="1"/>
</dbReference>
<dbReference type="PANTHER" id="PTHR38107:SF3">
    <property type="entry name" value="LYSOZYME RRRD-RELATED"/>
    <property type="match status" value="1"/>
</dbReference>
<keyword evidence="3" id="KW-0081">Bacteriolytic enzyme</keyword>
<dbReference type="InterPro" id="IPR051018">
    <property type="entry name" value="Bacteriophage_GH24"/>
</dbReference>
<organism evidence="8 9">
    <name type="scientific">Aspergillus nanangensis</name>
    <dbReference type="NCBI Taxonomy" id="2582783"/>
    <lineage>
        <taxon>Eukaryota</taxon>
        <taxon>Fungi</taxon>
        <taxon>Dikarya</taxon>
        <taxon>Ascomycota</taxon>
        <taxon>Pezizomycotina</taxon>
        <taxon>Eurotiomycetes</taxon>
        <taxon>Eurotiomycetidae</taxon>
        <taxon>Eurotiales</taxon>
        <taxon>Aspergillaceae</taxon>
        <taxon>Aspergillus</taxon>
        <taxon>Aspergillus subgen. Circumdati</taxon>
    </lineage>
</organism>
<keyword evidence="2" id="KW-0929">Antimicrobial</keyword>
<evidence type="ECO:0000313" key="8">
    <source>
        <dbReference type="EMBL" id="KAF9887515.1"/>
    </source>
</evidence>
<dbReference type="EMBL" id="VCAU01000060">
    <property type="protein sequence ID" value="KAF9887515.1"/>
    <property type="molecule type" value="Genomic_DNA"/>
</dbReference>
<gene>
    <name evidence="8" type="ORF">FE257_010093</name>
</gene>
<keyword evidence="4" id="KW-0378">Hydrolase</keyword>
<sequence>MPSFTIKFLVAALPALAAAACSGPDVNDATLDLMKSYEGWEADVYDDGYGNPTVGYGHLCGDSSCSEVSYDIPLSKADGLKLFADDIVAYQDGVVAALDSSVELNDNQYGALVSWCFNVGTGGVASSTLAKRLNAGEDPDTVASEELPKWVYAGSSPSEGLKRRRAAEVELFTTSSDTAALPADC</sequence>
<dbReference type="AlphaFoldDB" id="A0AAD4GSE4"/>
<evidence type="ECO:0000256" key="2">
    <source>
        <dbReference type="ARBA" id="ARBA00022529"/>
    </source>
</evidence>
<proteinExistence type="inferred from homology"/>
<dbReference type="InterPro" id="IPR023346">
    <property type="entry name" value="Lysozyme-like_dom_sf"/>
</dbReference>
<dbReference type="InterPro" id="IPR002196">
    <property type="entry name" value="Glyco_hydro_24"/>
</dbReference>
<reference evidence="8" key="2">
    <citation type="submission" date="2020-02" db="EMBL/GenBank/DDBJ databases">
        <authorList>
            <person name="Gilchrist C.L.M."/>
            <person name="Chooi Y.-H."/>
        </authorList>
    </citation>
    <scope>NUCLEOTIDE SEQUENCE</scope>
    <source>
        <strain evidence="8">MST-FP2251</strain>
    </source>
</reference>
<dbReference type="InterPro" id="IPR034690">
    <property type="entry name" value="Endolysin_T4_type"/>
</dbReference>
<accession>A0AAD4GSE4</accession>
<dbReference type="GO" id="GO:0009253">
    <property type="term" value="P:peptidoglycan catabolic process"/>
    <property type="evidence" value="ECO:0007669"/>
    <property type="project" value="InterPro"/>
</dbReference>
<reference evidence="8" key="1">
    <citation type="journal article" date="2019" name="Beilstein J. Org. Chem.">
        <title>Nanangenines: drimane sesquiterpenoids as the dominant metabolite cohort of a novel Australian fungus, Aspergillus nanangensis.</title>
        <authorList>
            <person name="Lacey H.J."/>
            <person name="Gilchrist C.L.M."/>
            <person name="Crombie A."/>
            <person name="Kalaitzis J.A."/>
            <person name="Vuong D."/>
            <person name="Rutledge P.J."/>
            <person name="Turner P."/>
            <person name="Pitt J.I."/>
            <person name="Lacey E."/>
            <person name="Chooi Y.H."/>
            <person name="Piggott A.M."/>
        </authorList>
    </citation>
    <scope>NUCLEOTIDE SEQUENCE</scope>
    <source>
        <strain evidence="8">MST-FP2251</strain>
    </source>
</reference>
<dbReference type="Gene3D" id="1.10.530.40">
    <property type="match status" value="1"/>
</dbReference>
<dbReference type="GO" id="GO:0003796">
    <property type="term" value="F:lysozyme activity"/>
    <property type="evidence" value="ECO:0007669"/>
    <property type="project" value="UniProtKB-EC"/>
</dbReference>
<feature type="signal peptide" evidence="7">
    <location>
        <begin position="1"/>
        <end position="19"/>
    </location>
</feature>
<dbReference type="InterPro" id="IPR023347">
    <property type="entry name" value="Lysozyme_dom_sf"/>
</dbReference>
<evidence type="ECO:0000256" key="5">
    <source>
        <dbReference type="ARBA" id="ARBA00023200"/>
    </source>
</evidence>
<dbReference type="GO" id="GO:0031640">
    <property type="term" value="P:killing of cells of another organism"/>
    <property type="evidence" value="ECO:0007669"/>
    <property type="project" value="UniProtKB-KW"/>
</dbReference>
<dbReference type="GO" id="GO:0016998">
    <property type="term" value="P:cell wall macromolecule catabolic process"/>
    <property type="evidence" value="ECO:0007669"/>
    <property type="project" value="InterPro"/>
</dbReference>
<dbReference type="SUPFAM" id="SSF53955">
    <property type="entry name" value="Lysozyme-like"/>
    <property type="match status" value="1"/>
</dbReference>
<protein>
    <recommendedName>
        <fullName evidence="10">Lysozyme</fullName>
    </recommendedName>
</protein>
<evidence type="ECO:0000256" key="1">
    <source>
        <dbReference type="ARBA" id="ARBA00000632"/>
    </source>
</evidence>
<evidence type="ECO:0000256" key="6">
    <source>
        <dbReference type="ARBA" id="ARBA00023295"/>
    </source>
</evidence>
<name>A0AAD4GSE4_ASPNN</name>
<evidence type="ECO:0000313" key="9">
    <source>
        <dbReference type="Proteomes" id="UP001194746"/>
    </source>
</evidence>
<evidence type="ECO:0000256" key="4">
    <source>
        <dbReference type="ARBA" id="ARBA00022801"/>
    </source>
</evidence>